<comment type="similarity">
    <text evidence="2">Belongs to the glycosyl hydrolase 65 family.</text>
</comment>
<feature type="chain" id="PRO_5045830347" description="alpha,alpha-trehalase" evidence="4">
    <location>
        <begin position="18"/>
        <end position="1009"/>
    </location>
</feature>
<dbReference type="InterPro" id="IPR011013">
    <property type="entry name" value="Gal_mutarotase_sf_dom"/>
</dbReference>
<dbReference type="Proteomes" id="UP001391051">
    <property type="component" value="Unassembled WGS sequence"/>
</dbReference>
<feature type="domain" description="Glycoside hydrolase family 65 N-terminal" evidence="6">
    <location>
        <begin position="53"/>
        <end position="313"/>
    </location>
</feature>
<organism evidence="7 8">
    <name type="scientific">Apiospora aurea</name>
    <dbReference type="NCBI Taxonomy" id="335848"/>
    <lineage>
        <taxon>Eukaryota</taxon>
        <taxon>Fungi</taxon>
        <taxon>Dikarya</taxon>
        <taxon>Ascomycota</taxon>
        <taxon>Pezizomycotina</taxon>
        <taxon>Sordariomycetes</taxon>
        <taxon>Xylariomycetidae</taxon>
        <taxon>Amphisphaeriales</taxon>
        <taxon>Apiosporaceae</taxon>
        <taxon>Apiospora</taxon>
    </lineage>
</organism>
<reference evidence="7 8" key="1">
    <citation type="submission" date="2023-01" db="EMBL/GenBank/DDBJ databases">
        <title>Analysis of 21 Apiospora genomes using comparative genomics revels a genus with tremendous synthesis potential of carbohydrate active enzymes and secondary metabolites.</title>
        <authorList>
            <person name="Sorensen T."/>
        </authorList>
    </citation>
    <scope>NUCLEOTIDE SEQUENCE [LARGE SCALE GENOMIC DNA]</scope>
    <source>
        <strain evidence="7 8">CBS 24483</strain>
    </source>
</reference>
<comment type="caution">
    <text evidence="7">The sequence shown here is derived from an EMBL/GenBank/DDBJ whole genome shotgun (WGS) entry which is preliminary data.</text>
</comment>
<dbReference type="SUPFAM" id="SSF74650">
    <property type="entry name" value="Galactose mutarotase-like"/>
    <property type="match status" value="1"/>
</dbReference>
<dbReference type="InterPro" id="IPR012341">
    <property type="entry name" value="6hp_glycosidase-like_sf"/>
</dbReference>
<evidence type="ECO:0000256" key="1">
    <source>
        <dbReference type="ARBA" id="ARBA00001576"/>
    </source>
</evidence>
<dbReference type="EMBL" id="JAQQWE010000006">
    <property type="protein sequence ID" value="KAK7948825.1"/>
    <property type="molecule type" value="Genomic_DNA"/>
</dbReference>
<dbReference type="SUPFAM" id="SSF48208">
    <property type="entry name" value="Six-hairpin glycosidases"/>
    <property type="match status" value="1"/>
</dbReference>
<sequence>MTRLLVPLLTASAVVSATLLNLPADWVSWDDATWTLKSTVPLPGTFAAWVPQSNGYIGIAQGSLGPFFELSRYNDSEGWPSYSKPRRTFATTTGFWGSEPSTDELDPRGESFISGLPHFTDLLVEACGDLLHGSTDLAEISDFVSELSFKEGIATWSYLWQPPSCMNNKPISIKYESFVSLADRQLAAVKLSLASDSGLDNVKIIDKLDGRSALRTTPSRTSYVPGVSEVVSAVSPTGVNSTTAYILSTIDGDLQYNDTTAIHVGSNLSAYTHLFSMASLNDTTSSTSSRTYAIRPGSKAAEICKYVGMASSDQFGEAAEAVTVNFARKARARGYDAARAEHRREVSQLMNTHVVADFRNPNTGELPSDPIIQTLQITAISSAYYLYTNLLPWDSEVDTHPERCVACNSLPVGGLSSQTYGGKIFWDAEMFMAPPTQGTHPRLARQFAQYRINRASEAKKNTERHALKTGSMLYPWTSGRYGQCYNQTGPCIMYQYHLNVDIALSLLMGKNTSGDSTWFEESGAVDVIDGVATGLSETLTFRNETGTWGIDIMTDADEYYMYIADGSFTSSAISVILEAASNLRRQKGIPVDDKWTKQLENMAIPTSDEGVVLEFRGMPNSIVSKQADVILSHYPFDYRRNFPTEKRRLAMDYYSVRQDPNGPAMTWGLYAIEANTLTNSGCAFWTFLVKSFQPYVRAPWYQFSEQQVDRPSVKDPLTGQDINPAFPFLTGHGGLLQTFTAGFLGLKVTDTNLVVLPSLPPQLQHFKAPIQFYNGAVVEFWMNQTHTNITRHDASLFDGLVPDQYGSAGMPITIGRNVDDGASYTIHLAINKSATIKNRAQHTSLDVAGNTLQCLNARSEDAYSPGQFPFAATDGYAGTAWQPTGSNSASLTIDTTSLPPTRLKSVHLDFGMRPPKSVRVLLSNSSTFDDPKTTQEIVRETKIKITQPWKPDSPVVPYVGNITEIALADDVWSGKYARLQIEGCWVEDGVGATVAEFALLAANYSSSRT</sequence>
<evidence type="ECO:0000256" key="3">
    <source>
        <dbReference type="ARBA" id="ARBA00012757"/>
    </source>
</evidence>
<evidence type="ECO:0000313" key="8">
    <source>
        <dbReference type="Proteomes" id="UP001391051"/>
    </source>
</evidence>
<dbReference type="RefSeq" id="XP_066698331.1">
    <property type="nucleotide sequence ID" value="XM_066845933.1"/>
</dbReference>
<dbReference type="InterPro" id="IPR005195">
    <property type="entry name" value="Glyco_hydro_65_M"/>
</dbReference>
<evidence type="ECO:0000313" key="7">
    <source>
        <dbReference type="EMBL" id="KAK7948825.1"/>
    </source>
</evidence>
<keyword evidence="4" id="KW-0732">Signal</keyword>
<accession>A0ABR1Q8I3</accession>
<evidence type="ECO:0000259" key="5">
    <source>
        <dbReference type="Pfam" id="PF03632"/>
    </source>
</evidence>
<dbReference type="GeneID" id="92078995"/>
<proteinExistence type="inferred from homology"/>
<protein>
    <recommendedName>
        <fullName evidence="3">alpha,alpha-trehalase</fullName>
        <ecNumber evidence="3">3.2.1.28</ecNumber>
    </recommendedName>
</protein>
<keyword evidence="8" id="KW-1185">Reference proteome</keyword>
<feature type="domain" description="Glycoside hydrolase family 65 central catalytic" evidence="5">
    <location>
        <begin position="410"/>
        <end position="614"/>
    </location>
</feature>
<comment type="catalytic activity">
    <reaction evidence="1">
        <text>alpha,alpha-trehalose + H2O = alpha-D-glucose + beta-D-glucose</text>
        <dbReference type="Rhea" id="RHEA:32675"/>
        <dbReference type="ChEBI" id="CHEBI:15377"/>
        <dbReference type="ChEBI" id="CHEBI:15903"/>
        <dbReference type="ChEBI" id="CHEBI:16551"/>
        <dbReference type="ChEBI" id="CHEBI:17925"/>
        <dbReference type="EC" id="3.2.1.28"/>
    </reaction>
</comment>
<feature type="signal peptide" evidence="4">
    <location>
        <begin position="1"/>
        <end position="17"/>
    </location>
</feature>
<dbReference type="Pfam" id="PF03632">
    <property type="entry name" value="Glyco_hydro_65m"/>
    <property type="match status" value="1"/>
</dbReference>
<dbReference type="Pfam" id="PF03636">
    <property type="entry name" value="Glyco_hydro_65N"/>
    <property type="match status" value="1"/>
</dbReference>
<dbReference type="Gene3D" id="1.50.10.10">
    <property type="match status" value="1"/>
</dbReference>
<evidence type="ECO:0000256" key="2">
    <source>
        <dbReference type="ARBA" id="ARBA00006768"/>
    </source>
</evidence>
<evidence type="ECO:0000259" key="6">
    <source>
        <dbReference type="Pfam" id="PF03636"/>
    </source>
</evidence>
<name>A0ABR1Q8I3_9PEZI</name>
<dbReference type="Gene3D" id="2.70.98.40">
    <property type="entry name" value="Glycoside hydrolase, family 65, N-terminal domain"/>
    <property type="match status" value="1"/>
</dbReference>
<evidence type="ECO:0000256" key="4">
    <source>
        <dbReference type="SAM" id="SignalP"/>
    </source>
</evidence>
<dbReference type="InterPro" id="IPR008928">
    <property type="entry name" value="6-hairpin_glycosidase_sf"/>
</dbReference>
<dbReference type="PANTHER" id="PTHR11051">
    <property type="entry name" value="GLYCOSYL HYDROLASE-RELATED"/>
    <property type="match status" value="1"/>
</dbReference>
<dbReference type="EC" id="3.2.1.28" evidence="3"/>
<dbReference type="PANTHER" id="PTHR11051:SF8">
    <property type="entry name" value="PROTEIN-GLUCOSYLGALACTOSYLHYDROXYLYSINE GLUCOSIDASE"/>
    <property type="match status" value="1"/>
</dbReference>
<dbReference type="InterPro" id="IPR005196">
    <property type="entry name" value="Glyco_hydro_65_N"/>
</dbReference>
<dbReference type="InterPro" id="IPR037018">
    <property type="entry name" value="GH65_N"/>
</dbReference>
<gene>
    <name evidence="7" type="ORF">PG986_009711</name>
</gene>